<feature type="transmembrane region" description="Helical" evidence="13">
    <location>
        <begin position="65"/>
        <end position="83"/>
    </location>
</feature>
<dbReference type="GO" id="GO:0016020">
    <property type="term" value="C:membrane"/>
    <property type="evidence" value="ECO:0007669"/>
    <property type="project" value="UniProtKB-SubCell"/>
</dbReference>
<feature type="binding site" description="axial binding residue" evidence="12">
    <location>
        <position position="81"/>
    </location>
    <ligand>
        <name>heme</name>
        <dbReference type="ChEBI" id="CHEBI:30413"/>
        <note>ligand shared with second transmembrane subunit</note>
    </ligand>
    <ligandPart>
        <name>Fe</name>
        <dbReference type="ChEBI" id="CHEBI:18248"/>
    </ligandPart>
</feature>
<reference evidence="14 15" key="1">
    <citation type="journal article" date="2012" name="ISME J.">
        <title>Genomic insights to SAR86, an abundant and uncultivated marine bacterial lineage.</title>
        <authorList>
            <person name="Dupont C.L."/>
            <person name="Rusch D.B."/>
            <person name="Yooseph S."/>
            <person name="Lombardo M.J."/>
            <person name="Richter R.A."/>
            <person name="Valas R."/>
            <person name="Novotny M."/>
            <person name="Yee-Greenbaum J."/>
            <person name="Selengut J.D."/>
            <person name="Haft D.H."/>
            <person name="Halpern A.L."/>
            <person name="Lasken R.S."/>
            <person name="Nealson K."/>
            <person name="Friedman R."/>
            <person name="Venter J.C."/>
        </authorList>
    </citation>
    <scope>NUCLEOTIDE SEQUENCE [LARGE SCALE GENOMIC DNA]</scope>
</reference>
<evidence type="ECO:0000313" key="14">
    <source>
        <dbReference type="EMBL" id="EJP74073.1"/>
    </source>
</evidence>
<evidence type="ECO:0000256" key="7">
    <source>
        <dbReference type="ARBA" id="ARBA00022723"/>
    </source>
</evidence>
<dbReference type="AlphaFoldDB" id="J5KJB4"/>
<feature type="transmembrane region" description="Helical" evidence="13">
    <location>
        <begin position="104"/>
        <end position="125"/>
    </location>
</feature>
<name>J5KJB4_9GAMM</name>
<proteinExistence type="inferred from homology"/>
<evidence type="ECO:0000256" key="2">
    <source>
        <dbReference type="ARBA" id="ARBA00004370"/>
    </source>
</evidence>
<dbReference type="GO" id="GO:0046872">
    <property type="term" value="F:metal ion binding"/>
    <property type="evidence" value="ECO:0007669"/>
    <property type="project" value="UniProtKB-KW"/>
</dbReference>
<feature type="transmembrane region" description="Helical" evidence="13">
    <location>
        <begin position="27"/>
        <end position="45"/>
    </location>
</feature>
<keyword evidence="6 13" id="KW-0812">Transmembrane</keyword>
<dbReference type="PIRSF" id="PIRSF000178">
    <property type="entry name" value="SDH_cyt_b560"/>
    <property type="match status" value="1"/>
</dbReference>
<dbReference type="EMBL" id="JH611161">
    <property type="protein sequence ID" value="EJP74073.1"/>
    <property type="molecule type" value="Genomic_DNA"/>
</dbReference>
<evidence type="ECO:0000256" key="10">
    <source>
        <dbReference type="ARBA" id="ARBA00023136"/>
    </source>
</evidence>
<evidence type="ECO:0000256" key="5">
    <source>
        <dbReference type="ARBA" id="ARBA00022617"/>
    </source>
</evidence>
<dbReference type="InterPro" id="IPR034804">
    <property type="entry name" value="SQR/QFR_C/D"/>
</dbReference>
<comment type="function">
    <text evidence="1">Membrane-anchoring subunit of succinate dehydrogenase (SDH).</text>
</comment>
<dbReference type="GO" id="GO:0006099">
    <property type="term" value="P:tricarboxylic acid cycle"/>
    <property type="evidence" value="ECO:0007669"/>
    <property type="project" value="InterPro"/>
</dbReference>
<dbReference type="HOGENOM" id="CLU_094691_2_1_6"/>
<comment type="cofactor">
    <cofactor evidence="12">
        <name>heme</name>
        <dbReference type="ChEBI" id="CHEBI:30413"/>
    </cofactor>
    <text evidence="12">The heme is bound between the two transmembrane subunits.</text>
</comment>
<evidence type="ECO:0000256" key="6">
    <source>
        <dbReference type="ARBA" id="ARBA00022692"/>
    </source>
</evidence>
<keyword evidence="10 13" id="KW-0472">Membrane</keyword>
<sequence length="126" mass="14337">MQTRPTFINLFKINLPITAIVSITHRLAGMYNFFITLPLSLYLVANSTKDKSSFDFLAQRISDDIFFGLLIIISFNILLYHILTGVRHLIMDLHIGENLQAARLSSFVVILTSLIIFLFSIGVYLK</sequence>
<protein>
    <recommendedName>
        <fullName evidence="4">Succinate dehydrogenase cytochrome b556 subunit</fullName>
    </recommendedName>
</protein>
<evidence type="ECO:0000256" key="9">
    <source>
        <dbReference type="ARBA" id="ARBA00023004"/>
    </source>
</evidence>
<keyword evidence="5 12" id="KW-0349">Heme</keyword>
<dbReference type="Proteomes" id="UP000010116">
    <property type="component" value="Unassembled WGS sequence"/>
</dbReference>
<keyword evidence="9 12" id="KW-0408">Iron</keyword>
<evidence type="ECO:0000256" key="4">
    <source>
        <dbReference type="ARBA" id="ARBA00020076"/>
    </source>
</evidence>
<evidence type="ECO:0000313" key="15">
    <source>
        <dbReference type="Proteomes" id="UP000010116"/>
    </source>
</evidence>
<dbReference type="InterPro" id="IPR000701">
    <property type="entry name" value="SuccDH_FuR_B_TM-su"/>
</dbReference>
<comment type="similarity">
    <text evidence="3">Belongs to the cytochrome b560 family.</text>
</comment>
<evidence type="ECO:0000256" key="3">
    <source>
        <dbReference type="ARBA" id="ARBA00007244"/>
    </source>
</evidence>
<accession>J5KJB4</accession>
<dbReference type="CDD" id="cd03499">
    <property type="entry name" value="SQR_TypeC_SdhC"/>
    <property type="match status" value="1"/>
</dbReference>
<dbReference type="Pfam" id="PF01127">
    <property type="entry name" value="Sdh_cyt"/>
    <property type="match status" value="1"/>
</dbReference>
<comment type="subunit">
    <text evidence="11">Part of an enzyme complex containing four subunits: a flavoprotein, an iron-sulfur protein, plus two membrane-anchoring proteins, SdhC and SdhD. The complex can form homotrimers.</text>
</comment>
<organism evidence="14 15">
    <name type="scientific">SAR86 cluster bacterium SAR86B</name>
    <dbReference type="NCBI Taxonomy" id="1123867"/>
    <lineage>
        <taxon>Bacteria</taxon>
        <taxon>Pseudomonadati</taxon>
        <taxon>Pseudomonadota</taxon>
        <taxon>Gammaproteobacteria</taxon>
        <taxon>SAR86 cluster</taxon>
    </lineage>
</organism>
<dbReference type="NCBIfam" id="TIGR02970">
    <property type="entry name" value="succ_dehyd_cytB"/>
    <property type="match status" value="1"/>
</dbReference>
<evidence type="ECO:0000256" key="1">
    <source>
        <dbReference type="ARBA" id="ARBA00004050"/>
    </source>
</evidence>
<keyword evidence="8 13" id="KW-1133">Transmembrane helix</keyword>
<evidence type="ECO:0000256" key="13">
    <source>
        <dbReference type="SAM" id="Phobius"/>
    </source>
</evidence>
<comment type="subcellular location">
    <subcellularLocation>
        <location evidence="2">Membrane</location>
    </subcellularLocation>
</comment>
<dbReference type="GO" id="GO:0009055">
    <property type="term" value="F:electron transfer activity"/>
    <property type="evidence" value="ECO:0007669"/>
    <property type="project" value="InterPro"/>
</dbReference>
<evidence type="ECO:0000256" key="12">
    <source>
        <dbReference type="PIRSR" id="PIRSR000178-1"/>
    </source>
</evidence>
<keyword evidence="7 12" id="KW-0479">Metal-binding</keyword>
<dbReference type="Gene3D" id="1.20.1300.10">
    <property type="entry name" value="Fumarate reductase/succinate dehydrogenase, transmembrane subunit"/>
    <property type="match status" value="1"/>
</dbReference>
<dbReference type="SUPFAM" id="SSF81343">
    <property type="entry name" value="Fumarate reductase respiratory complex transmembrane subunits"/>
    <property type="match status" value="1"/>
</dbReference>
<dbReference type="InterPro" id="IPR014314">
    <property type="entry name" value="Succ_DH_cytb556"/>
</dbReference>
<evidence type="ECO:0000256" key="8">
    <source>
        <dbReference type="ARBA" id="ARBA00022989"/>
    </source>
</evidence>
<evidence type="ECO:0000256" key="11">
    <source>
        <dbReference type="ARBA" id="ARBA00025912"/>
    </source>
</evidence>
<gene>
    <name evidence="14" type="primary">sdhC</name>
    <name evidence="14" type="ORF">NT02SARS_1418</name>
</gene>